<keyword evidence="1" id="KW-1133">Transmembrane helix</keyword>
<accession>A0A553HMZ4</accession>
<protein>
    <submittedName>
        <fullName evidence="2">Uncharacterized protein</fullName>
    </submittedName>
</protein>
<name>A0A553HMZ4_9PEZI</name>
<evidence type="ECO:0000313" key="2">
    <source>
        <dbReference type="EMBL" id="TRX89333.1"/>
    </source>
</evidence>
<evidence type="ECO:0000313" key="3">
    <source>
        <dbReference type="Proteomes" id="UP000319160"/>
    </source>
</evidence>
<keyword evidence="3" id="KW-1185">Reference proteome</keyword>
<keyword evidence="1" id="KW-0472">Membrane</keyword>
<reference evidence="3" key="1">
    <citation type="submission" date="2019-06" db="EMBL/GenBank/DDBJ databases">
        <title>Draft genome sequence of the griseofulvin-producing fungus Xylaria cubensis strain G536.</title>
        <authorList>
            <person name="Mead M.E."/>
            <person name="Raja H.A."/>
            <person name="Steenwyk J.L."/>
            <person name="Knowles S.L."/>
            <person name="Oberlies N.H."/>
            <person name="Rokas A."/>
        </authorList>
    </citation>
    <scope>NUCLEOTIDE SEQUENCE [LARGE SCALE GENOMIC DNA]</scope>
    <source>
        <strain evidence="3">G536</strain>
    </source>
</reference>
<gene>
    <name evidence="2" type="ORF">FHL15_009770</name>
</gene>
<dbReference type="EMBL" id="VFLP01000069">
    <property type="protein sequence ID" value="TRX89333.1"/>
    <property type="molecule type" value="Genomic_DNA"/>
</dbReference>
<evidence type="ECO:0000256" key="1">
    <source>
        <dbReference type="SAM" id="Phobius"/>
    </source>
</evidence>
<feature type="transmembrane region" description="Helical" evidence="1">
    <location>
        <begin position="35"/>
        <end position="58"/>
    </location>
</feature>
<sequence length="182" mass="20108">MPSMAGTLGLHAYGLGSGLWEMPFAAPVATFLEDWFALQYLLPLISFVCVGLEGWCFFDLTRKSLGARSARAIADARDAASLEDYDVIKDFPRGGFEPSNNQLCVHGLLGIKLHARHTDCPSKPTLIANAKKAQERDVLDRNLIHGMRQTRPSTLIHHQSAKKITALSCHFDEKGFLQSKVD</sequence>
<dbReference type="AlphaFoldDB" id="A0A553HMZ4"/>
<comment type="caution">
    <text evidence="2">The sequence shown here is derived from an EMBL/GenBank/DDBJ whole genome shotgun (WGS) entry which is preliminary data.</text>
</comment>
<keyword evidence="1" id="KW-0812">Transmembrane</keyword>
<organism evidence="2 3">
    <name type="scientific">Xylaria flabelliformis</name>
    <dbReference type="NCBI Taxonomy" id="2512241"/>
    <lineage>
        <taxon>Eukaryota</taxon>
        <taxon>Fungi</taxon>
        <taxon>Dikarya</taxon>
        <taxon>Ascomycota</taxon>
        <taxon>Pezizomycotina</taxon>
        <taxon>Sordariomycetes</taxon>
        <taxon>Xylariomycetidae</taxon>
        <taxon>Xylariales</taxon>
        <taxon>Xylariaceae</taxon>
        <taxon>Xylaria</taxon>
    </lineage>
</organism>
<dbReference type="OrthoDB" id="4716852at2759"/>
<proteinExistence type="predicted"/>
<dbReference type="Proteomes" id="UP000319160">
    <property type="component" value="Unassembled WGS sequence"/>
</dbReference>